<dbReference type="EMBL" id="BARU01006552">
    <property type="protein sequence ID" value="GAH33599.1"/>
    <property type="molecule type" value="Genomic_DNA"/>
</dbReference>
<keyword evidence="4" id="KW-0408">Iron</keyword>
<dbReference type="SUPFAM" id="SSF54862">
    <property type="entry name" value="4Fe-4S ferredoxins"/>
    <property type="match status" value="1"/>
</dbReference>
<comment type="caution">
    <text evidence="8">The sequence shown here is derived from an EMBL/GenBank/DDBJ whole genome shotgun (WGS) entry which is preliminary data.</text>
</comment>
<keyword evidence="5" id="KW-0411">Iron-sulfur</keyword>
<dbReference type="InterPro" id="IPR017896">
    <property type="entry name" value="4Fe4S_Fe-S-bd"/>
</dbReference>
<evidence type="ECO:0000259" key="7">
    <source>
        <dbReference type="PROSITE" id="PS51379"/>
    </source>
</evidence>
<evidence type="ECO:0000256" key="6">
    <source>
        <dbReference type="ARBA" id="ARBA00023136"/>
    </source>
</evidence>
<dbReference type="PROSITE" id="PS00198">
    <property type="entry name" value="4FE4S_FER_1"/>
    <property type="match status" value="1"/>
</dbReference>
<evidence type="ECO:0000256" key="4">
    <source>
        <dbReference type="ARBA" id="ARBA00023004"/>
    </source>
</evidence>
<evidence type="ECO:0000256" key="1">
    <source>
        <dbReference type="ARBA" id="ARBA00004196"/>
    </source>
</evidence>
<dbReference type="InterPro" id="IPR028894">
    <property type="entry name" value="RDH_dom"/>
</dbReference>
<keyword evidence="3" id="KW-0732">Signal</keyword>
<name>X1FW99_9ZZZZ</name>
<proteinExistence type="predicted"/>
<evidence type="ECO:0000256" key="5">
    <source>
        <dbReference type="ARBA" id="ARBA00023014"/>
    </source>
</evidence>
<protein>
    <submittedName>
        <fullName evidence="8">Putative reductive dehalogenase (RdhA)</fullName>
    </submittedName>
</protein>
<dbReference type="InterPro" id="IPR017900">
    <property type="entry name" value="4Fe4S_Fe_S_CS"/>
</dbReference>
<dbReference type="PROSITE" id="PS51379">
    <property type="entry name" value="4FE4S_FER_2"/>
    <property type="match status" value="1"/>
</dbReference>
<gene>
    <name evidence="8" type="ORF">S03H2_12889</name>
</gene>
<dbReference type="GO" id="GO:0051536">
    <property type="term" value="F:iron-sulfur cluster binding"/>
    <property type="evidence" value="ECO:0007669"/>
    <property type="project" value="UniProtKB-KW"/>
</dbReference>
<dbReference type="NCBIfam" id="TIGR02486">
    <property type="entry name" value="RDH"/>
    <property type="match status" value="1"/>
</dbReference>
<reference evidence="8" key="1">
    <citation type="journal article" date="2014" name="Front. Microbiol.">
        <title>High frequency of phylogenetically diverse reductive dehalogenase-homologous genes in deep subseafloor sedimentary metagenomes.</title>
        <authorList>
            <person name="Kawai M."/>
            <person name="Futagami T."/>
            <person name="Toyoda A."/>
            <person name="Takaki Y."/>
            <person name="Nishi S."/>
            <person name="Hori S."/>
            <person name="Arai W."/>
            <person name="Tsubouchi T."/>
            <person name="Morono Y."/>
            <person name="Uchiyama I."/>
            <person name="Ito T."/>
            <person name="Fujiyama A."/>
            <person name="Inagaki F."/>
            <person name="Takami H."/>
        </authorList>
    </citation>
    <scope>NUCLEOTIDE SEQUENCE</scope>
    <source>
        <strain evidence="8">Expedition CK06-06</strain>
    </source>
</reference>
<dbReference type="GO" id="GO:0046872">
    <property type="term" value="F:metal ion binding"/>
    <property type="evidence" value="ECO:0007669"/>
    <property type="project" value="UniProtKB-KW"/>
</dbReference>
<comment type="subcellular location">
    <subcellularLocation>
        <location evidence="1">Cell envelope</location>
    </subcellularLocation>
</comment>
<accession>X1FW99</accession>
<dbReference type="Gene3D" id="3.30.70.20">
    <property type="match status" value="1"/>
</dbReference>
<keyword evidence="6" id="KW-0472">Membrane</keyword>
<keyword evidence="2" id="KW-0479">Metal-binding</keyword>
<evidence type="ECO:0000256" key="3">
    <source>
        <dbReference type="ARBA" id="ARBA00022729"/>
    </source>
</evidence>
<evidence type="ECO:0000256" key="2">
    <source>
        <dbReference type="ARBA" id="ARBA00022723"/>
    </source>
</evidence>
<feature type="domain" description="4Fe-4S ferredoxin-type" evidence="7">
    <location>
        <begin position="290"/>
        <end position="320"/>
    </location>
</feature>
<dbReference type="Pfam" id="PF13486">
    <property type="entry name" value="Dehalogenase"/>
    <property type="match status" value="1"/>
</dbReference>
<dbReference type="AlphaFoldDB" id="X1FW99"/>
<dbReference type="Pfam" id="PF13484">
    <property type="entry name" value="Fer4_16"/>
    <property type="match status" value="1"/>
</dbReference>
<organism evidence="8">
    <name type="scientific">marine sediment metagenome</name>
    <dbReference type="NCBI Taxonomy" id="412755"/>
    <lineage>
        <taxon>unclassified sequences</taxon>
        <taxon>metagenomes</taxon>
        <taxon>ecological metagenomes</taxon>
    </lineage>
</organism>
<sequence length="412" mass="46710">ENGKLWKGADLMRGDFVAKGADRYVVGKVERFDQKYEMFSRIRWALPAVCRKLFFTTKMPDETKSGYTLHDAAFRNAAWDLERNYGRGNRGGKEFLYSWDREPSFEFMLPPGLRITVDDPVKETRDVKKVAKFFGASLVGVCELDRRWVYSHRYALGNTLPIVREEITDEEMAAGTSEKIEIPEEYKYAIVCAIEMNYELLRSSPTYTMGGATGLCYSKMAFIAGSLAQFIRSLGYKAIPMGNDTACSIPLAIDAGLGELGRNGLLITPEFGPRVRLCKVFTDLPLVPDKPIEFGVWDFCMHCQRCAEECPARALKYGEPTTQIHNVSNREGLLRWPINAEKCIAYWERNLSASCANCIRVCPFNKPPGWLHGAVRGGVKNTRWLDSTLVKLDKLFGYGKEFNASDFWRSDH</sequence>
<evidence type="ECO:0000313" key="8">
    <source>
        <dbReference type="EMBL" id="GAH33599.1"/>
    </source>
</evidence>
<dbReference type="PANTHER" id="PTHR42827">
    <property type="entry name" value="IRON-SULFUR CLUSTER-BINDING PROTEIN-RELATED"/>
    <property type="match status" value="1"/>
</dbReference>
<dbReference type="GO" id="GO:0030313">
    <property type="term" value="C:cell envelope"/>
    <property type="evidence" value="ECO:0007669"/>
    <property type="project" value="UniProtKB-SubCell"/>
</dbReference>
<dbReference type="InterPro" id="IPR012832">
    <property type="entry name" value="RDH"/>
</dbReference>
<dbReference type="PANTHER" id="PTHR42827:SF1">
    <property type="entry name" value="IRON-SULFUR CLUSTER-BINDING PROTEIN"/>
    <property type="match status" value="1"/>
</dbReference>
<feature type="non-terminal residue" evidence="8">
    <location>
        <position position="1"/>
    </location>
</feature>